<dbReference type="InParanoid" id="E4XDI8"/>
<keyword evidence="2" id="KW-1185">Reference proteome</keyword>
<gene>
    <name evidence="1" type="ORF">GSOID_T00008231001</name>
</gene>
<dbReference type="Proteomes" id="UP000001307">
    <property type="component" value="Unassembled WGS sequence"/>
</dbReference>
<reference evidence="1 2" key="1">
    <citation type="journal article" date="2010" name="Science">
        <title>Plasticity of animal genome architecture unmasked by rapid evolution of a pelagic tunicate.</title>
        <authorList>
            <person name="Denoeud F."/>
            <person name="Henriet S."/>
            <person name="Mungpakdee S."/>
            <person name="Aury J.M."/>
            <person name="Da Silva C."/>
            <person name="Brinkmann H."/>
            <person name="Mikhaleva J."/>
            <person name="Olsen L.C."/>
            <person name="Jubin C."/>
            <person name="Canestro C."/>
            <person name="Bouquet J.M."/>
            <person name="Danks G."/>
            <person name="Poulain J."/>
            <person name="Campsteijn C."/>
            <person name="Adamski M."/>
            <person name="Cross I."/>
            <person name="Yadetie F."/>
            <person name="Muffato M."/>
            <person name="Louis A."/>
            <person name="Butcher S."/>
            <person name="Tsagkogeorga G."/>
            <person name="Konrad A."/>
            <person name="Singh S."/>
            <person name="Jensen M.F."/>
            <person name="Cong E.H."/>
            <person name="Eikeseth-Otteraa H."/>
            <person name="Noel B."/>
            <person name="Anthouard V."/>
            <person name="Porcel B.M."/>
            <person name="Kachouri-Lafond R."/>
            <person name="Nishino A."/>
            <person name="Ugolini M."/>
            <person name="Chourrout P."/>
            <person name="Nishida H."/>
            <person name="Aasland R."/>
            <person name="Huzurbazar S."/>
            <person name="Westhof E."/>
            <person name="Delsuc F."/>
            <person name="Lehrach H."/>
            <person name="Reinhardt R."/>
            <person name="Weissenbach J."/>
            <person name="Roy S.W."/>
            <person name="Artiguenave F."/>
            <person name="Postlethwait J.H."/>
            <person name="Manak J.R."/>
            <person name="Thompson E.M."/>
            <person name="Jaillon O."/>
            <person name="Du Pasquier L."/>
            <person name="Boudinot P."/>
            <person name="Liberles D.A."/>
            <person name="Volff J.N."/>
            <person name="Philippe H."/>
            <person name="Lenhard B."/>
            <person name="Roest Crollius H."/>
            <person name="Wincker P."/>
            <person name="Chourrout D."/>
        </authorList>
    </citation>
    <scope>NUCLEOTIDE SEQUENCE [LARGE SCALE GENOMIC DNA]</scope>
</reference>
<sequence length="33" mass="3512">MSTACLAGSNSTCNTAGENLMSQLNRRIVKLRA</sequence>
<organism evidence="1 2">
    <name type="scientific">Oikopleura dioica</name>
    <name type="common">Tunicate</name>
    <dbReference type="NCBI Taxonomy" id="34765"/>
    <lineage>
        <taxon>Eukaryota</taxon>
        <taxon>Metazoa</taxon>
        <taxon>Chordata</taxon>
        <taxon>Tunicata</taxon>
        <taxon>Appendicularia</taxon>
        <taxon>Copelata</taxon>
        <taxon>Oikopleuridae</taxon>
        <taxon>Oikopleura</taxon>
    </lineage>
</organism>
<evidence type="ECO:0000313" key="2">
    <source>
        <dbReference type="Proteomes" id="UP000001307"/>
    </source>
</evidence>
<name>E4XDI8_OIKDI</name>
<evidence type="ECO:0000313" key="1">
    <source>
        <dbReference type="EMBL" id="CBY19226.1"/>
    </source>
</evidence>
<proteinExistence type="predicted"/>
<dbReference type="AlphaFoldDB" id="E4XDI8"/>
<dbReference type="EMBL" id="FN653039">
    <property type="protein sequence ID" value="CBY19226.1"/>
    <property type="molecule type" value="Genomic_DNA"/>
</dbReference>
<accession>E4XDI8</accession>
<protein>
    <submittedName>
        <fullName evidence="1">Uncharacterized protein</fullName>
    </submittedName>
</protein>